<dbReference type="OrthoDB" id="8965879at2"/>
<sequence length="92" mass="9943">MPQDKGARVCLTLRVPGLDTQAVRRAVHRALGDRIDVYTLAVDTRRAVTTLQLRVRRGALAALMDAVMAGLPEAEFGAIARAPDAVDLQVLH</sequence>
<reference evidence="1 2" key="1">
    <citation type="journal article" date="2017" name="Int. J. Syst. Evol. Microbiol.">
        <title>Achromobacter aloeverae sp. nov., isolated from the root of Aloe vera (L.) Burm.f.</title>
        <authorList>
            <person name="Kuncharoen N."/>
            <person name="Muramatsu Y."/>
            <person name="Shibata C."/>
            <person name="Kamakura Y."/>
            <person name="Nakagawa Y."/>
            <person name="Tanasupawat S."/>
        </authorList>
    </citation>
    <scope>NUCLEOTIDE SEQUENCE [LARGE SCALE GENOMIC DNA]</scope>
    <source>
        <strain evidence="1 2">AVA-1</strain>
    </source>
</reference>
<comment type="caution">
    <text evidence="1">The sequence shown here is derived from an EMBL/GenBank/DDBJ whole genome shotgun (WGS) entry which is preliminary data.</text>
</comment>
<evidence type="ECO:0008006" key="3">
    <source>
        <dbReference type="Google" id="ProtNLM"/>
    </source>
</evidence>
<keyword evidence="2" id="KW-1185">Reference proteome</keyword>
<dbReference type="Proteomes" id="UP000290849">
    <property type="component" value="Unassembled WGS sequence"/>
</dbReference>
<evidence type="ECO:0000313" key="1">
    <source>
        <dbReference type="EMBL" id="RXN88207.1"/>
    </source>
</evidence>
<protein>
    <recommendedName>
        <fullName evidence="3">DUF503 domain-containing protein</fullName>
    </recommendedName>
</protein>
<dbReference type="AlphaFoldDB" id="A0A4Q1HJD1"/>
<proteinExistence type="predicted"/>
<name>A0A4Q1HJD1_9BURK</name>
<evidence type="ECO:0000313" key="2">
    <source>
        <dbReference type="Proteomes" id="UP000290849"/>
    </source>
</evidence>
<dbReference type="EMBL" id="PYAL01000004">
    <property type="protein sequence ID" value="RXN88207.1"/>
    <property type="molecule type" value="Genomic_DNA"/>
</dbReference>
<gene>
    <name evidence="1" type="ORF">C7R54_15010</name>
</gene>
<accession>A0A4Q1HJD1</accession>
<organism evidence="1 2">
    <name type="scientific">Achromobacter aloeverae</name>
    <dbReference type="NCBI Taxonomy" id="1750518"/>
    <lineage>
        <taxon>Bacteria</taxon>
        <taxon>Pseudomonadati</taxon>
        <taxon>Pseudomonadota</taxon>
        <taxon>Betaproteobacteria</taxon>
        <taxon>Burkholderiales</taxon>
        <taxon>Alcaligenaceae</taxon>
        <taxon>Achromobacter</taxon>
    </lineage>
</organism>